<protein>
    <recommendedName>
        <fullName evidence="5">ZAD domain-containing protein</fullName>
    </recommendedName>
</protein>
<feature type="domain" description="ZAD" evidence="2">
    <location>
        <begin position="3"/>
        <end position="70"/>
    </location>
</feature>
<feature type="domain" description="ZAD" evidence="2">
    <location>
        <begin position="97"/>
        <end position="174"/>
    </location>
</feature>
<dbReference type="EMBL" id="OU898282">
    <property type="protein sequence ID" value="CAG9838571.1"/>
    <property type="molecule type" value="Genomic_DNA"/>
</dbReference>
<gene>
    <name evidence="3" type="ORF">DIABBA_LOCUS11440</name>
</gene>
<dbReference type="OrthoDB" id="6729614at2759"/>
<feature type="domain" description="C2H2-type" evidence="1">
    <location>
        <begin position="473"/>
        <end position="496"/>
    </location>
</feature>
<evidence type="ECO:0000259" key="1">
    <source>
        <dbReference type="SMART" id="SM00355"/>
    </source>
</evidence>
<evidence type="ECO:0000313" key="4">
    <source>
        <dbReference type="Proteomes" id="UP001153709"/>
    </source>
</evidence>
<dbReference type="SMART" id="SM00355">
    <property type="entry name" value="ZnF_C2H2"/>
    <property type="match status" value="2"/>
</dbReference>
<reference evidence="3" key="1">
    <citation type="submission" date="2022-01" db="EMBL/GenBank/DDBJ databases">
        <authorList>
            <person name="King R."/>
        </authorList>
    </citation>
    <scope>NUCLEOTIDE SEQUENCE</scope>
</reference>
<dbReference type="SMART" id="SM00868">
    <property type="entry name" value="zf-AD"/>
    <property type="match status" value="2"/>
</dbReference>
<dbReference type="Proteomes" id="UP001153709">
    <property type="component" value="Chromosome 7"/>
</dbReference>
<dbReference type="GO" id="GO:0008270">
    <property type="term" value="F:zinc ion binding"/>
    <property type="evidence" value="ECO:0007669"/>
    <property type="project" value="InterPro"/>
</dbReference>
<dbReference type="AlphaFoldDB" id="A0A9N9T9E9"/>
<accession>A0A9N9T9E9</accession>
<proteinExistence type="predicted"/>
<name>A0A9N9T9E9_DIABA</name>
<evidence type="ECO:0008006" key="5">
    <source>
        <dbReference type="Google" id="ProtNLM"/>
    </source>
</evidence>
<evidence type="ECO:0000313" key="3">
    <source>
        <dbReference type="EMBL" id="CAG9838571.1"/>
    </source>
</evidence>
<dbReference type="InterPro" id="IPR012934">
    <property type="entry name" value="Znf_AD"/>
</dbReference>
<feature type="domain" description="C2H2-type" evidence="1">
    <location>
        <begin position="497"/>
        <end position="520"/>
    </location>
</feature>
<evidence type="ECO:0000259" key="2">
    <source>
        <dbReference type="SMART" id="SM00868"/>
    </source>
</evidence>
<dbReference type="InterPro" id="IPR013087">
    <property type="entry name" value="Znf_C2H2_type"/>
</dbReference>
<keyword evidence="4" id="KW-1185">Reference proteome</keyword>
<organism evidence="3 4">
    <name type="scientific">Diabrotica balteata</name>
    <name type="common">Banded cucumber beetle</name>
    <dbReference type="NCBI Taxonomy" id="107213"/>
    <lineage>
        <taxon>Eukaryota</taxon>
        <taxon>Metazoa</taxon>
        <taxon>Ecdysozoa</taxon>
        <taxon>Arthropoda</taxon>
        <taxon>Hexapoda</taxon>
        <taxon>Insecta</taxon>
        <taxon>Pterygota</taxon>
        <taxon>Neoptera</taxon>
        <taxon>Endopterygota</taxon>
        <taxon>Coleoptera</taxon>
        <taxon>Polyphaga</taxon>
        <taxon>Cucujiformia</taxon>
        <taxon>Chrysomeloidea</taxon>
        <taxon>Chrysomelidae</taxon>
        <taxon>Galerucinae</taxon>
        <taxon>Diabroticina</taxon>
        <taxon>Diabroticites</taxon>
        <taxon>Diabrotica</taxon>
    </lineage>
</organism>
<sequence length="537" mass="62511">MGICRLCLQVEGEKIKSQKVLELLKKFIPGMYSIMKNLDLLLCEICSTNIETLSVFMDTINDTNEKIKTAKEATTDKIDLMSLVQMNNNYRRKVSSACRLCLNIISKPQIFLYENKCNLLRHDLILEMSQICMISLDLELSEHPVMCVQCWENLQICYSFIKGCLDMDKKITAYCTIFCVTKKDITENIFTEMCNYFSQNLDEDLLKLSKVIEKEDELFENCLDASRYTLRKNVKREYAIEDCSDNDKVCAKKEVSKSISKRRRHYFTQDDDNFLLEAYMNVNNTENSVRKKIWPQIQIKWLESFPEKPLTISSIHSRVKRLISKTGGIKRPRPKKSIPRPPKKPFVLQNILLMPPINKPDVEFHESFTEDVPSVKLESLSNEEVHLAEFKLEPLSDCPPSDSDSDTESLPIPDLERMDVRESSNNVWIDISKELDEEEEEDSDSGNFHAILKYYKHFLSTTKMYADKTVTTYKCNSCDFETKYQYEADCHKSCNHFECEYCSFETSKLSTLIRHTSQEHKLDIEDDDIPELTPFAI</sequence>
<dbReference type="GO" id="GO:0005634">
    <property type="term" value="C:nucleus"/>
    <property type="evidence" value="ECO:0007669"/>
    <property type="project" value="InterPro"/>
</dbReference>